<evidence type="ECO:0000313" key="2">
    <source>
        <dbReference type="EMBL" id="KAK9833280.1"/>
    </source>
</evidence>
<dbReference type="PANTHER" id="PTHR34217:SF1">
    <property type="entry name" value="CARBOXYPEPTIDASE 1"/>
    <property type="match status" value="1"/>
</dbReference>
<dbReference type="PRINTS" id="PR00998">
    <property type="entry name" value="CRBOXYPTASET"/>
</dbReference>
<dbReference type="CDD" id="cd06460">
    <property type="entry name" value="M32_Taq"/>
    <property type="match status" value="1"/>
</dbReference>
<dbReference type="EMBL" id="JALJOU010000037">
    <property type="protein sequence ID" value="KAK9833280.1"/>
    <property type="molecule type" value="Genomic_DNA"/>
</dbReference>
<feature type="active site" description="Proton donor/acceptor" evidence="1">
    <location>
        <position position="234"/>
    </location>
</feature>
<accession>A0AAW1RGP2</accession>
<dbReference type="PANTHER" id="PTHR34217">
    <property type="entry name" value="METAL-DEPENDENT CARBOXYPEPTIDASE"/>
    <property type="match status" value="1"/>
</dbReference>
<evidence type="ECO:0000256" key="1">
    <source>
        <dbReference type="PIRSR" id="PIRSR006615-2"/>
    </source>
</evidence>
<dbReference type="AlphaFoldDB" id="A0AAW1RGP2"/>
<dbReference type="Gene3D" id="1.10.1370.30">
    <property type="match status" value="1"/>
</dbReference>
<evidence type="ECO:0000313" key="3">
    <source>
        <dbReference type="Proteomes" id="UP001445335"/>
    </source>
</evidence>
<protein>
    <recommendedName>
        <fullName evidence="4">Carboxypeptidase</fullName>
    </recommendedName>
</protein>
<dbReference type="SUPFAM" id="SSF55486">
    <property type="entry name" value="Metalloproteases ('zincins'), catalytic domain"/>
    <property type="match status" value="1"/>
</dbReference>
<dbReference type="Proteomes" id="UP001445335">
    <property type="component" value="Unassembled WGS sequence"/>
</dbReference>
<dbReference type="Pfam" id="PF02074">
    <property type="entry name" value="Peptidase_M32"/>
    <property type="match status" value="1"/>
</dbReference>
<reference evidence="2 3" key="1">
    <citation type="journal article" date="2024" name="Nat. Commun.">
        <title>Phylogenomics reveals the evolutionary origins of lichenization in chlorophyte algae.</title>
        <authorList>
            <person name="Puginier C."/>
            <person name="Libourel C."/>
            <person name="Otte J."/>
            <person name="Skaloud P."/>
            <person name="Haon M."/>
            <person name="Grisel S."/>
            <person name="Petersen M."/>
            <person name="Berrin J.G."/>
            <person name="Delaux P.M."/>
            <person name="Dal Grande F."/>
            <person name="Keller J."/>
        </authorList>
    </citation>
    <scope>NUCLEOTIDE SEQUENCE [LARGE SCALE GENOMIC DNA]</scope>
    <source>
        <strain evidence="2 3">SAG 245.80</strain>
    </source>
</reference>
<sequence length="471" mass="52149">MVMMPKNAADARALQKATLAGVVYDKATDPEVGTLLDQLADDQELGPFDAAVVRETRRAYERTTKTPKRIAKRRAELESEGYQAWMVAREAKDFAKFAPVLEEWVALTREACSLIDPSRPAYDVALDEFEKGFTSARLDEVFSQLRDGLVPLLRDIRERGTPPDAGVLAGRFDTRVQAALCEKIAVELGFNLDCGRLDVSVHPFTGGAHVTDVRMTTRFKEDDLTEGLTGAIHETGHALYEQGRNLEYDGLPVNEALSMGVHESQSLLWERMVALGRPFSRYLAPKLAASFPQLSAQLSPDTLYGALNVVKTRSMIRVEADEVTYPLHIILRYELERGLVDGSVAVVDLPRLWNQKMTDYLGCTPADDGEGVLQDVHWSAGAMGYFPTYSLGAMYACQIYKAAAKDLPTLDDDIAAGKFSPLKAWLNVKIHKAGSLHQNGDELMIAATGAPLDPEIFLGYLREKYTELYKL</sequence>
<name>A0AAW1RGP2_9CHLO</name>
<comment type="caution">
    <text evidence="2">The sequence shown here is derived from an EMBL/GenBank/DDBJ whole genome shotgun (WGS) entry which is preliminary data.</text>
</comment>
<dbReference type="InterPro" id="IPR001333">
    <property type="entry name" value="Peptidase_M32_Taq"/>
</dbReference>
<dbReference type="GO" id="GO:0004181">
    <property type="term" value="F:metallocarboxypeptidase activity"/>
    <property type="evidence" value="ECO:0007669"/>
    <property type="project" value="InterPro"/>
</dbReference>
<dbReference type="GO" id="GO:0006508">
    <property type="term" value="P:proteolysis"/>
    <property type="evidence" value="ECO:0007669"/>
    <property type="project" value="InterPro"/>
</dbReference>
<gene>
    <name evidence="2" type="ORF">WJX81_002396</name>
</gene>
<dbReference type="PROSITE" id="PS52034">
    <property type="entry name" value="PEPTIDASE_M32"/>
    <property type="match status" value="1"/>
</dbReference>
<organism evidence="2 3">
    <name type="scientific">Elliptochloris bilobata</name>
    <dbReference type="NCBI Taxonomy" id="381761"/>
    <lineage>
        <taxon>Eukaryota</taxon>
        <taxon>Viridiplantae</taxon>
        <taxon>Chlorophyta</taxon>
        <taxon>core chlorophytes</taxon>
        <taxon>Trebouxiophyceae</taxon>
        <taxon>Trebouxiophyceae incertae sedis</taxon>
        <taxon>Elliptochloris clade</taxon>
        <taxon>Elliptochloris</taxon>
    </lineage>
</organism>
<keyword evidence="3" id="KW-1185">Reference proteome</keyword>
<proteinExistence type="predicted"/>
<dbReference type="PIRSF" id="PIRSF006615">
    <property type="entry name" value="Zn_crbxpep_Taq"/>
    <property type="match status" value="1"/>
</dbReference>
<evidence type="ECO:0008006" key="4">
    <source>
        <dbReference type="Google" id="ProtNLM"/>
    </source>
</evidence>